<dbReference type="OrthoDB" id="9805307at2"/>
<dbReference type="Proteomes" id="UP000184363">
    <property type="component" value="Unassembled WGS sequence"/>
</dbReference>
<evidence type="ECO:0000313" key="14">
    <source>
        <dbReference type="EMBL" id="SHK98048.1"/>
    </source>
</evidence>
<comment type="catalytic activity">
    <reaction evidence="12">
        <text>oxaloacetate + H(+) = pyruvate + CO2</text>
        <dbReference type="Rhea" id="RHEA:15641"/>
        <dbReference type="ChEBI" id="CHEBI:15361"/>
        <dbReference type="ChEBI" id="CHEBI:15378"/>
        <dbReference type="ChEBI" id="CHEBI:16452"/>
        <dbReference type="ChEBI" id="CHEBI:16526"/>
        <dbReference type="EC" id="4.1.1.112"/>
    </reaction>
</comment>
<dbReference type="PANTHER" id="PTHR33254:SF4">
    <property type="entry name" value="4-HYDROXY-4-METHYL-2-OXOGLUTARATE ALDOLASE 3-RELATED"/>
    <property type="match status" value="1"/>
</dbReference>
<comment type="function">
    <text evidence="8">Catalyzes the aldol cleavage of 4-hydroxy-4-methyl-2-oxoglutarate (HMG) into 2 molecules of pyruvate. Also contains a secondary oxaloacetate (OAA) decarboxylase activity due to the common pyruvate enolate transition state formed following C-C bond cleavage in the retro-aldol and decarboxylation reactions.</text>
</comment>
<evidence type="ECO:0000256" key="12">
    <source>
        <dbReference type="ARBA" id="ARBA00047973"/>
    </source>
</evidence>
<dbReference type="EC" id="4.1.1.112" evidence="6"/>
<comment type="subunit">
    <text evidence="4">Homotrimer.</text>
</comment>
<dbReference type="RefSeq" id="WP_073458603.1">
    <property type="nucleotide sequence ID" value="NZ_FRAP01000015.1"/>
</dbReference>
<evidence type="ECO:0000256" key="5">
    <source>
        <dbReference type="ARBA" id="ARBA00012213"/>
    </source>
</evidence>
<dbReference type="EMBL" id="FRAP01000015">
    <property type="protein sequence ID" value="SHK98048.1"/>
    <property type="molecule type" value="Genomic_DNA"/>
</dbReference>
<protein>
    <recommendedName>
        <fullName evidence="7">Putative 4-hydroxy-4-methyl-2-oxoglutarate aldolase</fullName>
        <ecNumber evidence="6">4.1.1.112</ecNumber>
        <ecNumber evidence="5">4.1.3.17</ecNumber>
    </recommendedName>
    <alternativeName>
        <fullName evidence="11">Oxaloacetate decarboxylase</fullName>
    </alternativeName>
    <alternativeName>
        <fullName evidence="9">Regulator of ribonuclease activity homolog</fullName>
    </alternativeName>
    <alternativeName>
        <fullName evidence="10">RraA-like protein</fullName>
    </alternativeName>
</protein>
<evidence type="ECO:0000256" key="3">
    <source>
        <dbReference type="ARBA" id="ARBA00008621"/>
    </source>
</evidence>
<dbReference type="PANTHER" id="PTHR33254">
    <property type="entry name" value="4-HYDROXY-4-METHYL-2-OXOGLUTARATE ALDOLASE 3-RELATED"/>
    <property type="match status" value="1"/>
</dbReference>
<dbReference type="GO" id="GO:0008948">
    <property type="term" value="F:oxaloacetate decarboxylase activity"/>
    <property type="evidence" value="ECO:0007669"/>
    <property type="project" value="UniProtKB-EC"/>
</dbReference>
<feature type="binding site" evidence="13">
    <location>
        <position position="123"/>
    </location>
    <ligand>
        <name>substrate</name>
    </ligand>
</feature>
<dbReference type="InterPro" id="IPR005493">
    <property type="entry name" value="RraA/RraA-like"/>
</dbReference>
<dbReference type="InterPro" id="IPR036704">
    <property type="entry name" value="RraA/RraA-like_sf"/>
</dbReference>
<dbReference type="GO" id="GO:0047443">
    <property type="term" value="F:4-hydroxy-4-methyl-2-oxoglutarate aldolase activity"/>
    <property type="evidence" value="ECO:0007669"/>
    <property type="project" value="UniProtKB-EC"/>
</dbReference>
<reference evidence="14 15" key="1">
    <citation type="submission" date="2016-11" db="EMBL/GenBank/DDBJ databases">
        <authorList>
            <person name="Jaros S."/>
            <person name="Januszkiewicz K."/>
            <person name="Wedrychowicz H."/>
        </authorList>
    </citation>
    <scope>NUCLEOTIDE SEQUENCE [LARGE SCALE GENOMIC DNA]</scope>
    <source>
        <strain evidence="14 15">DSM 43832</strain>
    </source>
</reference>
<dbReference type="Pfam" id="PF03737">
    <property type="entry name" value="RraA-like"/>
    <property type="match status" value="1"/>
</dbReference>
<keyword evidence="13" id="KW-0479">Metal-binding</keyword>
<comment type="cofactor">
    <cofactor evidence="13">
        <name>Mg(2+)</name>
        <dbReference type="ChEBI" id="CHEBI:18420"/>
    </cofactor>
</comment>
<dbReference type="Gene3D" id="3.50.30.40">
    <property type="entry name" value="Ribonuclease E inhibitor RraA/RraA-like"/>
    <property type="match status" value="1"/>
</dbReference>
<dbReference type="STRING" id="1848.SAMN05443637_115148"/>
<name>A0A1M6WWH3_PSETH</name>
<keyword evidence="13" id="KW-0460">Magnesium</keyword>
<dbReference type="AlphaFoldDB" id="A0A1M6WWH3"/>
<dbReference type="CDD" id="cd16841">
    <property type="entry name" value="RraA_family"/>
    <property type="match status" value="1"/>
</dbReference>
<evidence type="ECO:0000256" key="2">
    <source>
        <dbReference type="ARBA" id="ARBA00001968"/>
    </source>
</evidence>
<comment type="similarity">
    <text evidence="3">Belongs to the class II aldolase/RraA-like family.</text>
</comment>
<sequence length="227" mass="22923">MSPTHPDQWSIGEPGPRPDPALLAALGELATTQLADSDGPVAVAGPGIARIAGGREVCGPAVTVWTKPGDVVYVLKAVDHIRPGDVLVVDGGGRLDAAVIGDIVAGALVGLGCAGLVVDGVVRDVDGMDATGLPTFARGAHPAVGSKTGPGAINVPVQIGGAAVRPGDLVRADSSGVVVVPHDRLAEAVEAGRVVAEREQEWRRRIATGEPLPEATGIDEALARLRP</sequence>
<evidence type="ECO:0000256" key="8">
    <source>
        <dbReference type="ARBA" id="ARBA00025046"/>
    </source>
</evidence>
<feature type="binding site" evidence="13">
    <location>
        <begin position="101"/>
        <end position="104"/>
    </location>
    <ligand>
        <name>substrate</name>
    </ligand>
</feature>
<evidence type="ECO:0000256" key="6">
    <source>
        <dbReference type="ARBA" id="ARBA00012947"/>
    </source>
</evidence>
<organism evidence="14 15">
    <name type="scientific">Pseudonocardia thermophila</name>
    <dbReference type="NCBI Taxonomy" id="1848"/>
    <lineage>
        <taxon>Bacteria</taxon>
        <taxon>Bacillati</taxon>
        <taxon>Actinomycetota</taxon>
        <taxon>Actinomycetes</taxon>
        <taxon>Pseudonocardiales</taxon>
        <taxon>Pseudonocardiaceae</taxon>
        <taxon>Pseudonocardia</taxon>
    </lineage>
</organism>
<accession>A0A1M6WWH3</accession>
<evidence type="ECO:0000256" key="7">
    <source>
        <dbReference type="ARBA" id="ARBA00016549"/>
    </source>
</evidence>
<dbReference type="GO" id="GO:0046872">
    <property type="term" value="F:metal ion binding"/>
    <property type="evidence" value="ECO:0007669"/>
    <property type="project" value="UniProtKB-KW"/>
</dbReference>
<evidence type="ECO:0000256" key="4">
    <source>
        <dbReference type="ARBA" id="ARBA00011233"/>
    </source>
</evidence>
<comment type="cofactor">
    <cofactor evidence="2">
        <name>a divalent metal cation</name>
        <dbReference type="ChEBI" id="CHEBI:60240"/>
    </cofactor>
</comment>
<comment type="catalytic activity">
    <reaction evidence="1">
        <text>4-hydroxy-4-methyl-2-oxoglutarate = 2 pyruvate</text>
        <dbReference type="Rhea" id="RHEA:22748"/>
        <dbReference type="ChEBI" id="CHEBI:15361"/>
        <dbReference type="ChEBI" id="CHEBI:58276"/>
        <dbReference type="EC" id="4.1.3.17"/>
    </reaction>
</comment>
<feature type="binding site" evidence="13">
    <location>
        <position position="124"/>
    </location>
    <ligand>
        <name>Mg(2+)</name>
        <dbReference type="ChEBI" id="CHEBI:18420"/>
    </ligand>
</feature>
<dbReference type="SUPFAM" id="SSF89562">
    <property type="entry name" value="RraA-like"/>
    <property type="match status" value="1"/>
</dbReference>
<evidence type="ECO:0000256" key="11">
    <source>
        <dbReference type="ARBA" id="ARBA00032305"/>
    </source>
</evidence>
<keyword evidence="15" id="KW-1185">Reference proteome</keyword>
<evidence type="ECO:0000256" key="1">
    <source>
        <dbReference type="ARBA" id="ARBA00001342"/>
    </source>
</evidence>
<evidence type="ECO:0000256" key="13">
    <source>
        <dbReference type="PIRSR" id="PIRSR605493-1"/>
    </source>
</evidence>
<proteinExistence type="inferred from homology"/>
<gene>
    <name evidence="14" type="ORF">SAMN05443637_115148</name>
</gene>
<evidence type="ECO:0000313" key="15">
    <source>
        <dbReference type="Proteomes" id="UP000184363"/>
    </source>
</evidence>
<evidence type="ECO:0000256" key="10">
    <source>
        <dbReference type="ARBA" id="ARBA00030169"/>
    </source>
</evidence>
<evidence type="ECO:0000256" key="9">
    <source>
        <dbReference type="ARBA" id="ARBA00029596"/>
    </source>
</evidence>
<dbReference type="EC" id="4.1.3.17" evidence="5"/>